<dbReference type="InterPro" id="IPR016651">
    <property type="entry name" value="LCMT1"/>
</dbReference>
<dbReference type="RefSeq" id="XP_020902595.1">
    <property type="nucleotide sequence ID" value="XM_021046936.2"/>
</dbReference>
<comment type="similarity">
    <text evidence="3 7">Belongs to the methyltransferase superfamily. LCMT family.</text>
</comment>
<dbReference type="PANTHER" id="PTHR13600:SF33">
    <property type="entry name" value="LEUCINE CARBOXYL METHYLTRANSFERASE 1"/>
    <property type="match status" value="1"/>
</dbReference>
<dbReference type="OMA" id="IIYEPIR"/>
<keyword evidence="4 7" id="KW-0489">Methyltransferase</keyword>
<dbReference type="Pfam" id="PF04072">
    <property type="entry name" value="LCM"/>
    <property type="match status" value="1"/>
</dbReference>
<protein>
    <recommendedName>
        <fullName evidence="7">Leucine carboxyl methyltransferase 1</fullName>
        <ecNumber evidence="7">2.1.1.233</ecNumber>
    </recommendedName>
</protein>
<keyword evidence="5 7" id="KW-0808">Transferase</keyword>
<feature type="binding site" evidence="8">
    <location>
        <begin position="150"/>
        <end position="151"/>
    </location>
    <ligand>
        <name>S-adenosyl-L-methionine</name>
        <dbReference type="ChEBI" id="CHEBI:59789"/>
    </ligand>
</feature>
<feature type="binding site" evidence="8">
    <location>
        <position position="80"/>
    </location>
    <ligand>
        <name>S-adenosyl-L-methionine</name>
        <dbReference type="ChEBI" id="CHEBI:59789"/>
    </ligand>
</feature>
<dbReference type="KEGG" id="epa:110241094"/>
<name>A0A913XDW1_EXADI</name>
<comment type="catalytic activity">
    <reaction evidence="1 7">
        <text>[phosphatase 2A protein]-C-terminal L-leucine + S-adenosyl-L-methionine = [phosphatase 2A protein]-C-terminal L-leucine methyl ester + S-adenosyl-L-homocysteine</text>
        <dbReference type="Rhea" id="RHEA:48544"/>
        <dbReference type="Rhea" id="RHEA-COMP:12134"/>
        <dbReference type="Rhea" id="RHEA-COMP:12135"/>
        <dbReference type="ChEBI" id="CHEBI:57856"/>
        <dbReference type="ChEBI" id="CHEBI:59789"/>
        <dbReference type="ChEBI" id="CHEBI:90516"/>
        <dbReference type="ChEBI" id="CHEBI:90517"/>
        <dbReference type="EC" id="2.1.1.233"/>
    </reaction>
</comment>
<dbReference type="GeneID" id="110241094"/>
<dbReference type="EC" id="2.1.1.233" evidence="7"/>
<evidence type="ECO:0000256" key="5">
    <source>
        <dbReference type="ARBA" id="ARBA00022679"/>
    </source>
</evidence>
<evidence type="ECO:0000313" key="10">
    <source>
        <dbReference type="Proteomes" id="UP000887567"/>
    </source>
</evidence>
<keyword evidence="10" id="KW-1185">Reference proteome</keyword>
<evidence type="ECO:0000256" key="1">
    <source>
        <dbReference type="ARBA" id="ARBA00000724"/>
    </source>
</evidence>
<organism evidence="9 10">
    <name type="scientific">Exaiptasia diaphana</name>
    <name type="common">Tropical sea anemone</name>
    <name type="synonym">Aiptasia pulchella</name>
    <dbReference type="NCBI Taxonomy" id="2652724"/>
    <lineage>
        <taxon>Eukaryota</taxon>
        <taxon>Metazoa</taxon>
        <taxon>Cnidaria</taxon>
        <taxon>Anthozoa</taxon>
        <taxon>Hexacorallia</taxon>
        <taxon>Actiniaria</taxon>
        <taxon>Aiptasiidae</taxon>
        <taxon>Exaiptasia</taxon>
    </lineage>
</organism>
<dbReference type="SUPFAM" id="SSF53335">
    <property type="entry name" value="S-adenosyl-L-methionine-dependent methyltransferases"/>
    <property type="match status" value="1"/>
</dbReference>
<evidence type="ECO:0000256" key="7">
    <source>
        <dbReference type="PIRNR" id="PIRNR016305"/>
    </source>
</evidence>
<dbReference type="GO" id="GO:0009966">
    <property type="term" value="P:regulation of signal transduction"/>
    <property type="evidence" value="ECO:0007669"/>
    <property type="project" value="UniProtKB-ARBA"/>
</dbReference>
<dbReference type="PANTHER" id="PTHR13600">
    <property type="entry name" value="LEUCINE CARBOXYL METHYLTRANSFERASE"/>
    <property type="match status" value="1"/>
</dbReference>
<evidence type="ECO:0000313" key="9">
    <source>
        <dbReference type="EnsemblMetazoa" id="XP_020902595.1"/>
    </source>
</evidence>
<evidence type="ECO:0000256" key="6">
    <source>
        <dbReference type="ARBA" id="ARBA00022691"/>
    </source>
</evidence>
<dbReference type="GO" id="GO:0005829">
    <property type="term" value="C:cytosol"/>
    <property type="evidence" value="ECO:0007669"/>
    <property type="project" value="TreeGrafter"/>
</dbReference>
<dbReference type="AlphaFoldDB" id="A0A913XDW1"/>
<dbReference type="PIRSF" id="PIRSF016305">
    <property type="entry name" value="LCM_mtfrase"/>
    <property type="match status" value="1"/>
</dbReference>
<dbReference type="Gene3D" id="3.40.50.150">
    <property type="entry name" value="Vaccinia Virus protein VP39"/>
    <property type="match status" value="1"/>
</dbReference>
<feature type="binding site" evidence="8">
    <location>
        <position position="55"/>
    </location>
    <ligand>
        <name>S-adenosyl-L-methionine</name>
        <dbReference type="ChEBI" id="CHEBI:59789"/>
    </ligand>
</feature>
<dbReference type="GO" id="GO:0018423">
    <property type="term" value="F:protein C-terminal leucine carboxyl O-methyltransferase activity"/>
    <property type="evidence" value="ECO:0007669"/>
    <property type="project" value="UniProtKB-EC"/>
</dbReference>
<evidence type="ECO:0000256" key="4">
    <source>
        <dbReference type="ARBA" id="ARBA00022603"/>
    </source>
</evidence>
<dbReference type="InterPro" id="IPR029063">
    <property type="entry name" value="SAM-dependent_MTases_sf"/>
</dbReference>
<proteinExistence type="inferred from homology"/>
<dbReference type="EnsemblMetazoa" id="XM_021046936.2">
    <property type="protein sequence ID" value="XP_020902595.1"/>
    <property type="gene ID" value="LOC110241094"/>
</dbReference>
<dbReference type="Proteomes" id="UP000887567">
    <property type="component" value="Unplaced"/>
</dbReference>
<accession>A0A913XDW1</accession>
<dbReference type="GO" id="GO:0032259">
    <property type="term" value="P:methylation"/>
    <property type="evidence" value="ECO:0007669"/>
    <property type="project" value="UniProtKB-KW"/>
</dbReference>
<evidence type="ECO:0000256" key="8">
    <source>
        <dbReference type="PIRSR" id="PIRSR016305-1"/>
    </source>
</evidence>
<evidence type="ECO:0000256" key="3">
    <source>
        <dbReference type="ARBA" id="ARBA00010703"/>
    </source>
</evidence>
<comment type="function">
    <text evidence="2 7">Methylates the carboxyl group of the C-terminal leucine residue of protein phosphatase 2A catalytic subunits to form alpha-leucine ester residues.</text>
</comment>
<sequence>MSQTQDEAVIATNNDATNCKRFAVHVGYWQDKYIQFFAKLGERKAPEINRGYYARTKGISYLLEQFLEMTESNCQVISLGAGFDTLFWQLKEKDIAPKVFVEIDLNAVVDRKCFCIKSRKQLQEVFKPEDNLQIGKREVHSTCYHLLAADLRDVSMIDLQLNSIALDRSLPTIFIAECVLVYMEPEKSSALLDWAGKNFTTAVFLNYEQVNMKDGRNCNLLGALVCPDLQSQRNRFLASSWQAANALTMEDVYRYLPRTEIERIEKLEFLDEVDLLFQLLSHYCLSWGYNDSLKIGLSSIGF</sequence>
<feature type="binding site" evidence="8">
    <location>
        <position position="177"/>
    </location>
    <ligand>
        <name>S-adenosyl-L-methionine</name>
        <dbReference type="ChEBI" id="CHEBI:59789"/>
    </ligand>
</feature>
<reference evidence="9" key="1">
    <citation type="submission" date="2022-11" db="UniProtKB">
        <authorList>
            <consortium name="EnsemblMetazoa"/>
        </authorList>
    </citation>
    <scope>IDENTIFICATION</scope>
</reference>
<dbReference type="OrthoDB" id="203237at2759"/>
<keyword evidence="6 7" id="KW-0949">S-adenosyl-L-methionine</keyword>
<dbReference type="InterPro" id="IPR007213">
    <property type="entry name" value="Ppm1/Ppm2/Tcmp"/>
</dbReference>
<evidence type="ECO:0000256" key="2">
    <source>
        <dbReference type="ARBA" id="ARBA00003455"/>
    </source>
</evidence>
<dbReference type="FunFam" id="3.40.50.150:FF:000092">
    <property type="entry name" value="Leucine carboxyl methyltransferase 1"/>
    <property type="match status" value="1"/>
</dbReference>